<protein>
    <submittedName>
        <fullName evidence="1">Uncharacterized protein</fullName>
    </submittedName>
</protein>
<evidence type="ECO:0000313" key="1">
    <source>
        <dbReference type="EMBL" id="QBZ61512.1"/>
    </source>
</evidence>
<reference evidence="1 2" key="1">
    <citation type="journal article" date="2019" name="Mol. Biol. Evol.">
        <title>Blast fungal genomes show frequent chromosomal changes, gene gains and losses, and effector gene turnover.</title>
        <authorList>
            <person name="Gomez Luciano L.B."/>
            <person name="Jason Tsai I."/>
            <person name="Chuma I."/>
            <person name="Tosa Y."/>
            <person name="Chen Y.H."/>
            <person name="Li J.Y."/>
            <person name="Li M.Y."/>
            <person name="Jade Lu M.Y."/>
            <person name="Nakayashiki H."/>
            <person name="Li W.H."/>
        </authorList>
    </citation>
    <scope>NUCLEOTIDE SEQUENCE [LARGE SCALE GENOMIC DNA]</scope>
    <source>
        <strain evidence="1">MZ5-1-6</strain>
    </source>
</reference>
<sequence length="83" mass="9098">MGQEKMVFGEDGLLLIKPRMQIEGPKPLARRLCALSTQEAKGIPRPAQDGLCRGSKPASAYFRGCAVQRPTYRTGPNYRCMAG</sequence>
<organism evidence="1 2">
    <name type="scientific">Pyricularia oryzae</name>
    <name type="common">Rice blast fungus</name>
    <name type="synonym">Magnaporthe oryzae</name>
    <dbReference type="NCBI Taxonomy" id="318829"/>
    <lineage>
        <taxon>Eukaryota</taxon>
        <taxon>Fungi</taxon>
        <taxon>Dikarya</taxon>
        <taxon>Ascomycota</taxon>
        <taxon>Pezizomycotina</taxon>
        <taxon>Sordariomycetes</taxon>
        <taxon>Sordariomycetidae</taxon>
        <taxon>Magnaporthales</taxon>
        <taxon>Pyriculariaceae</taxon>
        <taxon>Pyricularia</taxon>
    </lineage>
</organism>
<dbReference type="VEuPathDB" id="FungiDB:M_BR32_EuGene_00043741"/>
<proteinExistence type="predicted"/>
<accession>A0A4P7NHP0</accession>
<evidence type="ECO:0000313" key="2">
    <source>
        <dbReference type="Proteomes" id="UP000294847"/>
    </source>
</evidence>
<gene>
    <name evidence="1" type="ORF">PoMZ_08461</name>
</gene>
<dbReference type="AlphaFoldDB" id="A0A4P7NHP0"/>
<dbReference type="Proteomes" id="UP000294847">
    <property type="component" value="Chromosome 4"/>
</dbReference>
<name>A0A4P7NHP0_PYROR</name>
<dbReference type="EMBL" id="CP034207">
    <property type="protein sequence ID" value="QBZ61512.1"/>
    <property type="molecule type" value="Genomic_DNA"/>
</dbReference>